<reference evidence="2 3" key="1">
    <citation type="submission" date="2020-01" db="EMBL/GenBank/DDBJ databases">
        <title>Paenibacillus soybeanensis sp. nov. isolated from the nodules of soybean (Glycine max(L.) Merr).</title>
        <authorList>
            <person name="Wang H."/>
        </authorList>
    </citation>
    <scope>NUCLEOTIDE SEQUENCE [LARGE SCALE GENOMIC DNA]</scope>
    <source>
        <strain evidence="2 3">T1</strain>
    </source>
</reference>
<dbReference type="PANTHER" id="PTHR33797:SF2">
    <property type="entry name" value="ORGANIC HYDROPEROXIDE RESISTANCE PROTEIN-LIKE"/>
    <property type="match status" value="1"/>
</dbReference>
<name>A0ABW9XQ80_9BACL</name>
<dbReference type="EMBL" id="JAAAMV010000009">
    <property type="protein sequence ID" value="NBD24795.1"/>
    <property type="molecule type" value="Genomic_DNA"/>
</dbReference>
<sequence>MIKMEKELYTANVNVEGGREGHAVSSDGILNVNMRVPKELGGPGGDGTNPEQLFAAGFAACFEGAIGVALRKKSVKAEAIKIASKVTLGKDKDDGFVLAVKLDVTINGVESGIAKQVVEEAHAICPYYRAVNGNIAVETNLVG</sequence>
<organism evidence="2 3">
    <name type="scientific">Paenibacillus glycinis</name>
    <dbReference type="NCBI Taxonomy" id="2697035"/>
    <lineage>
        <taxon>Bacteria</taxon>
        <taxon>Bacillati</taxon>
        <taxon>Bacillota</taxon>
        <taxon>Bacilli</taxon>
        <taxon>Bacillales</taxon>
        <taxon>Paenibacillaceae</taxon>
        <taxon>Paenibacillus</taxon>
    </lineage>
</organism>
<accession>A0ABW9XQ80</accession>
<dbReference type="PANTHER" id="PTHR33797">
    <property type="entry name" value="ORGANIC HYDROPEROXIDE RESISTANCE PROTEIN-LIKE"/>
    <property type="match status" value="1"/>
</dbReference>
<dbReference type="Pfam" id="PF02566">
    <property type="entry name" value="OsmC"/>
    <property type="match status" value="1"/>
</dbReference>
<dbReference type="SUPFAM" id="SSF82784">
    <property type="entry name" value="OsmC-like"/>
    <property type="match status" value="1"/>
</dbReference>
<evidence type="ECO:0000313" key="3">
    <source>
        <dbReference type="Proteomes" id="UP000665561"/>
    </source>
</evidence>
<dbReference type="Gene3D" id="3.30.300.20">
    <property type="match status" value="1"/>
</dbReference>
<evidence type="ECO:0000256" key="1">
    <source>
        <dbReference type="ARBA" id="ARBA00007378"/>
    </source>
</evidence>
<proteinExistence type="inferred from homology"/>
<dbReference type="InterPro" id="IPR036102">
    <property type="entry name" value="OsmC/Ohrsf"/>
</dbReference>
<comment type="caution">
    <text evidence="2">The sequence shown here is derived from an EMBL/GenBank/DDBJ whole genome shotgun (WGS) entry which is preliminary data.</text>
</comment>
<dbReference type="Gene3D" id="2.20.25.10">
    <property type="match status" value="1"/>
</dbReference>
<dbReference type="InterPro" id="IPR019953">
    <property type="entry name" value="OHR"/>
</dbReference>
<dbReference type="Proteomes" id="UP000665561">
    <property type="component" value="Unassembled WGS sequence"/>
</dbReference>
<dbReference type="InterPro" id="IPR015946">
    <property type="entry name" value="KH_dom-like_a/b"/>
</dbReference>
<keyword evidence="3" id="KW-1185">Reference proteome</keyword>
<comment type="similarity">
    <text evidence="1">Belongs to the OsmC/Ohr family.</text>
</comment>
<evidence type="ECO:0000313" key="2">
    <source>
        <dbReference type="EMBL" id="NBD24795.1"/>
    </source>
</evidence>
<protein>
    <submittedName>
        <fullName evidence="2">Ohr family peroxiredoxin</fullName>
    </submittedName>
</protein>
<dbReference type="NCBIfam" id="TIGR03561">
    <property type="entry name" value="organ_hyd_perox"/>
    <property type="match status" value="1"/>
</dbReference>
<dbReference type="InterPro" id="IPR003718">
    <property type="entry name" value="OsmC/Ohr_fam"/>
</dbReference>
<gene>
    <name evidence="2" type="ORF">GT019_13000</name>
</gene>